<evidence type="ECO:0000259" key="6">
    <source>
        <dbReference type="PROSITE" id="PS50109"/>
    </source>
</evidence>
<dbReference type="InterPro" id="IPR036890">
    <property type="entry name" value="HATPase_C_sf"/>
</dbReference>
<feature type="chain" id="PRO_5041737061" evidence="5">
    <location>
        <begin position="23"/>
        <end position="622"/>
    </location>
</feature>
<keyword evidence="3" id="KW-0902">Two-component regulatory system</keyword>
<sequence>MLSVKALAWGLLGLLLVGSVAAESEPVPVVFGYATDASPISYGKMDRNGATADGFCGSLLAFLKSSGHDIPVENQYQISNAAQRFENFHKYLGSNRIGIQCGSDSLTQERITTQAGLKGEFSVPFFVARARLLIRRNKIQILYTNPNSLKIGIQKGSDKSPISTMVAVNAFFPTAQPPTEFVERTDAIANLLSDDENSIDAYIGDDIVLLDIFNTEIAQAKKQDSYSIESPMQGYSREEFAVVIYNAPREKDGSSALKKKIDKWIQAESGGRQAIIDALGKKGIPRHMLALKDNMSIAEALPYKAAEYGVNSHTVSALLGLLAEADETRFKESLALMEKSLTASDVDDGFWKSLLLAESLSWQRLLFWGLVLCSMVLMVGILMWFYFMRQRVVALPQTLLPEQPAPDVTYPDPDPDMMAKLKKVKRELHDKIKQDLVGTRMFAELALKNVHTSSAKSEEYLQKVMATINTSIADMRDISHVIDACIENKEENAHPYDLLEFLDNVEVRFEAKGIKIIRDIELDFFALPTTVAEMFFLIVRETIENVENHAHGVSRVLIRLQQKDGMFDLTIQDDGQGFDDETFKRSEGIGIKNMRERVASQGGTFEINGKMGVTIRVRIPEK</sequence>
<organism evidence="7">
    <name type="scientific">Candidatus Thiothrix putei</name>
    <dbReference type="NCBI Taxonomy" id="3080811"/>
    <lineage>
        <taxon>Bacteria</taxon>
        <taxon>Pseudomonadati</taxon>
        <taxon>Pseudomonadota</taxon>
        <taxon>Gammaproteobacteria</taxon>
        <taxon>Thiotrichales</taxon>
        <taxon>Thiotrichaceae</taxon>
        <taxon>Thiothrix</taxon>
    </lineage>
</organism>
<dbReference type="KEGG" id="tput:QJT81_04075"/>
<evidence type="ECO:0000256" key="3">
    <source>
        <dbReference type="ARBA" id="ARBA00023012"/>
    </source>
</evidence>
<evidence type="ECO:0000256" key="4">
    <source>
        <dbReference type="SAM" id="Phobius"/>
    </source>
</evidence>
<keyword evidence="4" id="KW-0812">Transmembrane</keyword>
<dbReference type="Gene3D" id="1.20.5.1930">
    <property type="match status" value="1"/>
</dbReference>
<dbReference type="Gene3D" id="3.40.190.10">
    <property type="entry name" value="Periplasmic binding protein-like II"/>
    <property type="match status" value="2"/>
</dbReference>
<keyword evidence="4" id="KW-1133">Transmembrane helix</keyword>
<evidence type="ECO:0000256" key="2">
    <source>
        <dbReference type="ARBA" id="ARBA00022777"/>
    </source>
</evidence>
<protein>
    <submittedName>
        <fullName evidence="7">Histidine kinase</fullName>
    </submittedName>
</protein>
<keyword evidence="2 7" id="KW-0418">Kinase</keyword>
<gene>
    <name evidence="7" type="ORF">QJT81_04075</name>
</gene>
<accession>A0AA95HI01</accession>
<dbReference type="Pfam" id="PF02518">
    <property type="entry name" value="HATPase_c"/>
    <property type="match status" value="1"/>
</dbReference>
<feature type="transmembrane region" description="Helical" evidence="4">
    <location>
        <begin position="365"/>
        <end position="387"/>
    </location>
</feature>
<dbReference type="PROSITE" id="PS50109">
    <property type="entry name" value="HIS_KIN"/>
    <property type="match status" value="1"/>
</dbReference>
<dbReference type="PANTHER" id="PTHR24421">
    <property type="entry name" value="NITRATE/NITRITE SENSOR PROTEIN NARX-RELATED"/>
    <property type="match status" value="1"/>
</dbReference>
<reference evidence="7" key="1">
    <citation type="journal article" date="2023" name="Int. J. Mol. Sci.">
        <title>Metagenomics Revealed a New Genus 'Candidatus Thiocaldithrix dubininis' gen. nov., sp. nov. and a New Species 'Candidatus Thiothrix putei' sp. nov. in the Family Thiotrichaceae, Some Members of Which Have Traits of Both Na+- and H+-Motive Energetics.</title>
        <authorList>
            <person name="Ravin N.V."/>
            <person name="Muntyan M.S."/>
            <person name="Smolyakov D.D."/>
            <person name="Rudenko T.S."/>
            <person name="Beletsky A.V."/>
            <person name="Mardanov A.V."/>
            <person name="Grabovich M.Y."/>
        </authorList>
    </citation>
    <scope>NUCLEOTIDE SEQUENCE</scope>
    <source>
        <strain evidence="7">GKL-02</strain>
    </source>
</reference>
<dbReference type="Proteomes" id="UP001301326">
    <property type="component" value="Chromosome"/>
</dbReference>
<name>A0AA95HI01_9GAMM</name>
<dbReference type="Gene3D" id="3.30.565.10">
    <property type="entry name" value="Histidine kinase-like ATPase, C-terminal domain"/>
    <property type="match status" value="1"/>
</dbReference>
<dbReference type="SUPFAM" id="SSF53850">
    <property type="entry name" value="Periplasmic binding protein-like II"/>
    <property type="match status" value="1"/>
</dbReference>
<dbReference type="InterPro" id="IPR050482">
    <property type="entry name" value="Sensor_HK_TwoCompSys"/>
</dbReference>
<reference evidence="7" key="2">
    <citation type="submission" date="2023-04" db="EMBL/GenBank/DDBJ databases">
        <authorList>
            <person name="Beletskiy A.V."/>
            <person name="Mardanov A.V."/>
            <person name="Ravin N.V."/>
        </authorList>
    </citation>
    <scope>NUCLEOTIDE SEQUENCE</scope>
    <source>
        <strain evidence="7">GKL-02</strain>
    </source>
</reference>
<feature type="signal peptide" evidence="5">
    <location>
        <begin position="1"/>
        <end position="22"/>
    </location>
</feature>
<dbReference type="InterPro" id="IPR005467">
    <property type="entry name" value="His_kinase_dom"/>
</dbReference>
<dbReference type="Pfam" id="PF07730">
    <property type="entry name" value="HisKA_3"/>
    <property type="match status" value="1"/>
</dbReference>
<dbReference type="GO" id="GO:0000155">
    <property type="term" value="F:phosphorelay sensor kinase activity"/>
    <property type="evidence" value="ECO:0007669"/>
    <property type="project" value="InterPro"/>
</dbReference>
<dbReference type="InterPro" id="IPR003594">
    <property type="entry name" value="HATPase_dom"/>
</dbReference>
<dbReference type="CDD" id="cd16917">
    <property type="entry name" value="HATPase_UhpB-NarQ-NarX-like"/>
    <property type="match status" value="1"/>
</dbReference>
<dbReference type="AlphaFoldDB" id="A0AA95HI01"/>
<evidence type="ECO:0000256" key="1">
    <source>
        <dbReference type="ARBA" id="ARBA00022679"/>
    </source>
</evidence>
<feature type="domain" description="Histidine kinase" evidence="6">
    <location>
        <begin position="427"/>
        <end position="622"/>
    </location>
</feature>
<dbReference type="SUPFAM" id="SSF55874">
    <property type="entry name" value="ATPase domain of HSP90 chaperone/DNA topoisomerase II/histidine kinase"/>
    <property type="match status" value="1"/>
</dbReference>
<dbReference type="GO" id="GO:0046983">
    <property type="term" value="F:protein dimerization activity"/>
    <property type="evidence" value="ECO:0007669"/>
    <property type="project" value="InterPro"/>
</dbReference>
<proteinExistence type="predicted"/>
<dbReference type="InterPro" id="IPR011712">
    <property type="entry name" value="Sig_transdc_His_kin_sub3_dim/P"/>
</dbReference>
<keyword evidence="1" id="KW-0808">Transferase</keyword>
<keyword evidence="5" id="KW-0732">Signal</keyword>
<dbReference type="EMBL" id="CP124756">
    <property type="protein sequence ID" value="WGZ95179.1"/>
    <property type="molecule type" value="Genomic_DNA"/>
</dbReference>
<dbReference type="GO" id="GO:0016020">
    <property type="term" value="C:membrane"/>
    <property type="evidence" value="ECO:0007669"/>
    <property type="project" value="InterPro"/>
</dbReference>
<keyword evidence="4" id="KW-0472">Membrane</keyword>
<evidence type="ECO:0000313" key="7">
    <source>
        <dbReference type="EMBL" id="WGZ95179.1"/>
    </source>
</evidence>
<evidence type="ECO:0000256" key="5">
    <source>
        <dbReference type="SAM" id="SignalP"/>
    </source>
</evidence>